<dbReference type="AlphaFoldDB" id="A0A8D8K932"/>
<name>A0A8D8K932_CULPI</name>
<accession>A0A8D8K932</accession>
<sequence>MRAGLHGVFLGQNQTHVVRTSRQLLVQRLLLERRLRLGLRHRFHGRLQFALLFFALLALSGRGALVGHRDLLFEGGQAALLGSFEARLEVLVERAQALGVVGLHLLVPGLDRLAVLFRLGQV</sequence>
<dbReference type="EMBL" id="HBUE01203921">
    <property type="protein sequence ID" value="CAG6531089.1"/>
    <property type="molecule type" value="Transcribed_RNA"/>
</dbReference>
<evidence type="ECO:0000313" key="1">
    <source>
        <dbReference type="EMBL" id="CAG6582931.1"/>
    </source>
</evidence>
<protein>
    <submittedName>
        <fullName evidence="1">(northern house mosquito) hypothetical protein</fullName>
    </submittedName>
</protein>
<reference evidence="1" key="1">
    <citation type="submission" date="2021-05" db="EMBL/GenBank/DDBJ databases">
        <authorList>
            <person name="Alioto T."/>
            <person name="Alioto T."/>
            <person name="Gomez Garrido J."/>
        </authorList>
    </citation>
    <scope>NUCLEOTIDE SEQUENCE</scope>
</reference>
<organism evidence="1">
    <name type="scientific">Culex pipiens</name>
    <name type="common">House mosquito</name>
    <dbReference type="NCBI Taxonomy" id="7175"/>
    <lineage>
        <taxon>Eukaryota</taxon>
        <taxon>Metazoa</taxon>
        <taxon>Ecdysozoa</taxon>
        <taxon>Arthropoda</taxon>
        <taxon>Hexapoda</taxon>
        <taxon>Insecta</taxon>
        <taxon>Pterygota</taxon>
        <taxon>Neoptera</taxon>
        <taxon>Endopterygota</taxon>
        <taxon>Diptera</taxon>
        <taxon>Nematocera</taxon>
        <taxon>Culicoidea</taxon>
        <taxon>Culicidae</taxon>
        <taxon>Culicinae</taxon>
        <taxon>Culicini</taxon>
        <taxon>Culex</taxon>
        <taxon>Culex</taxon>
    </lineage>
</organism>
<dbReference type="EMBL" id="HBUE01310149">
    <property type="protein sequence ID" value="CAG6582931.1"/>
    <property type="molecule type" value="Transcribed_RNA"/>
</dbReference>
<proteinExistence type="predicted"/>
<dbReference type="EMBL" id="HBUE01109079">
    <property type="protein sequence ID" value="CAG6488006.1"/>
    <property type="molecule type" value="Transcribed_RNA"/>
</dbReference>